<dbReference type="PANTHER" id="PTHR43433:SF5">
    <property type="entry name" value="AB HYDROLASE-1 DOMAIN-CONTAINING PROTEIN"/>
    <property type="match status" value="1"/>
</dbReference>
<organism evidence="3 4">
    <name type="scientific">Vermiconidia calcicola</name>
    <dbReference type="NCBI Taxonomy" id="1690605"/>
    <lineage>
        <taxon>Eukaryota</taxon>
        <taxon>Fungi</taxon>
        <taxon>Dikarya</taxon>
        <taxon>Ascomycota</taxon>
        <taxon>Pezizomycotina</taxon>
        <taxon>Dothideomycetes</taxon>
        <taxon>Dothideomycetidae</taxon>
        <taxon>Mycosphaerellales</taxon>
        <taxon>Extremaceae</taxon>
        <taxon>Vermiconidia</taxon>
    </lineage>
</organism>
<protein>
    <recommendedName>
        <fullName evidence="2">AB hydrolase-1 domain-containing protein</fullName>
    </recommendedName>
</protein>
<feature type="region of interest" description="Disordered" evidence="1">
    <location>
        <begin position="1"/>
        <end position="41"/>
    </location>
</feature>
<dbReference type="InterPro" id="IPR029058">
    <property type="entry name" value="AB_hydrolase_fold"/>
</dbReference>
<feature type="domain" description="AB hydrolase-1" evidence="2">
    <location>
        <begin position="46"/>
        <end position="186"/>
    </location>
</feature>
<keyword evidence="4" id="KW-1185">Reference proteome</keyword>
<sequence>MALEFALPQQSDHGPDTTSKRPSLALKGYQPSPSLSSTSAPRAKNPWIILVNGLADPQTTWSAQVSAFASAGYTVLTYDNRGIGLSSRPSSNVSGADERWTTEDMASDLRALVTTVVLDIPRRPYHILGISMGGMIAQTYALNYCGSMSPSEEQEKLLSLTLCCTYAAPGPFCSRMFSLWGDMARQMSVSDVMRDVLLWCFTPEWFADPTHQNELAEIESEMAKTDEEMGLPAYLAQLNVITSFDSRKHVHKLGGRAFDVNVLVGERDVLIPNVLSRELADLVEGSNWIVTEGGHACNWEYPEEFNEKVLQGLKAAEQPYTNDF</sequence>
<name>A0AAV9QII2_9PEZI</name>
<dbReference type="InterPro" id="IPR050471">
    <property type="entry name" value="AB_hydrolase"/>
</dbReference>
<dbReference type="Proteomes" id="UP001345827">
    <property type="component" value="Unassembled WGS sequence"/>
</dbReference>
<accession>A0AAV9QII2</accession>
<dbReference type="Pfam" id="PF00561">
    <property type="entry name" value="Abhydrolase_1"/>
    <property type="match status" value="1"/>
</dbReference>
<dbReference type="Gene3D" id="3.40.50.1820">
    <property type="entry name" value="alpha/beta hydrolase"/>
    <property type="match status" value="1"/>
</dbReference>
<evidence type="ECO:0000259" key="2">
    <source>
        <dbReference type="Pfam" id="PF00561"/>
    </source>
</evidence>
<evidence type="ECO:0000313" key="4">
    <source>
        <dbReference type="Proteomes" id="UP001345827"/>
    </source>
</evidence>
<dbReference type="InterPro" id="IPR000073">
    <property type="entry name" value="AB_hydrolase_1"/>
</dbReference>
<reference evidence="3 4" key="1">
    <citation type="submission" date="2023-06" db="EMBL/GenBank/DDBJ databases">
        <title>Black Yeasts Isolated from many extreme environments.</title>
        <authorList>
            <person name="Coleine C."/>
            <person name="Stajich J.E."/>
            <person name="Selbmann L."/>
        </authorList>
    </citation>
    <scope>NUCLEOTIDE SEQUENCE [LARGE SCALE GENOMIC DNA]</scope>
    <source>
        <strain evidence="3 4">CCFEE 5887</strain>
    </source>
</reference>
<evidence type="ECO:0000256" key="1">
    <source>
        <dbReference type="SAM" id="MobiDB-lite"/>
    </source>
</evidence>
<evidence type="ECO:0000313" key="3">
    <source>
        <dbReference type="EMBL" id="KAK5542369.1"/>
    </source>
</evidence>
<dbReference type="EMBL" id="JAXLQG010000003">
    <property type="protein sequence ID" value="KAK5542369.1"/>
    <property type="molecule type" value="Genomic_DNA"/>
</dbReference>
<dbReference type="SUPFAM" id="SSF53474">
    <property type="entry name" value="alpha/beta-Hydrolases"/>
    <property type="match status" value="1"/>
</dbReference>
<proteinExistence type="predicted"/>
<dbReference type="AlphaFoldDB" id="A0AAV9QII2"/>
<comment type="caution">
    <text evidence="3">The sequence shown here is derived from an EMBL/GenBank/DDBJ whole genome shotgun (WGS) entry which is preliminary data.</text>
</comment>
<feature type="compositionally biased region" description="Polar residues" evidence="1">
    <location>
        <begin position="31"/>
        <end position="40"/>
    </location>
</feature>
<dbReference type="PANTHER" id="PTHR43433">
    <property type="entry name" value="HYDROLASE, ALPHA/BETA FOLD FAMILY PROTEIN"/>
    <property type="match status" value="1"/>
</dbReference>
<gene>
    <name evidence="3" type="ORF">LTR25_002254</name>
</gene>